<dbReference type="SUPFAM" id="SSF141868">
    <property type="entry name" value="EAL domain-like"/>
    <property type="match status" value="1"/>
</dbReference>
<dbReference type="InterPro" id="IPR001633">
    <property type="entry name" value="EAL_dom"/>
</dbReference>
<dbReference type="Gene3D" id="3.20.20.450">
    <property type="entry name" value="EAL domain"/>
    <property type="match status" value="1"/>
</dbReference>
<dbReference type="Pfam" id="PF00563">
    <property type="entry name" value="EAL"/>
    <property type="match status" value="1"/>
</dbReference>
<dbReference type="InterPro" id="IPR000160">
    <property type="entry name" value="GGDEF_dom"/>
</dbReference>
<sequence>MTDSAITTRSASSADLQMPGAALSGGPGCLVSAEMARLAAFARWSFEIRSQVFALNHVAREFMQLGDDAGPGLDAFCTHVVPDDVPELLSALHDATRSGQLDRSFRLVTREAGVRWYRMVSSGADSTGTTLVGALLDITDVKHGQLREQILFESTQYLIGFSSLESAVRSVIRVVCENLGWEWGAYWSFGSDRSRSDALSCTYYWHVDSEQLEGFSRDSLQLQMRPGEGLVGKTWKQGGAAWIDDIADDAGFLRRHAARSCGLHGGFAFAVAFVDENGVRHSPGVLEFYSSMTGKRECQLPHLSAAIGAFIAQSAHRHLQNRQIREFVEVDDLSGVIRRPHFMKLMEAACGEARAHGSELSLLYVRLHRVRKIGEVFGPQASERLLGEFGKRLRMALPGQLVVGRVLAGDFTVLVPANAALPPLPELASTIYDLASSPIDVGDHVLTTSASVSSAQFPRDALGADELLKIANARVGGGGAMPSGLPLIEQMAIETGLRAALEQDQLTLEYQPIFDADHGVAAIEALVRWRRPSGEIVSPDVFIPVAESSGLIAQLDRWVMAHAIRDVGSLRGTPLASVQVNINITADELLDPGLSGRLTSLALEHQVDCERICLELTERSMMTDPQRVQAVMTRLRALGFKISIDDFGTGYSSLSRIMSLPVTSIKMDRMFVRGLPDDTKSGAIVRTILGLGKHSQLPVVAEGVENERQALYLLQFGCSHFQGYLFGRPAPLDQLLDKLSMPSG</sequence>
<dbReference type="PROSITE" id="PS50887">
    <property type="entry name" value="GGDEF"/>
    <property type="match status" value="1"/>
</dbReference>
<feature type="domain" description="GGDEF" evidence="2">
    <location>
        <begin position="358"/>
        <end position="493"/>
    </location>
</feature>
<keyword evidence="4" id="KW-1185">Reference proteome</keyword>
<comment type="caution">
    <text evidence="3">The sequence shown here is derived from an EMBL/GenBank/DDBJ whole genome shotgun (WGS) entry which is preliminary data.</text>
</comment>
<reference evidence="3 4" key="1">
    <citation type="submission" date="2016-02" db="EMBL/GenBank/DDBJ databases">
        <authorList>
            <person name="Wen L."/>
            <person name="He K."/>
            <person name="Yang H."/>
        </authorList>
    </citation>
    <scope>NUCLEOTIDE SEQUENCE [LARGE SCALE GENOMIC DNA]</scope>
    <source>
        <strain evidence="3 4">TSA40</strain>
    </source>
</reference>
<dbReference type="GO" id="GO:0071111">
    <property type="term" value="F:cyclic-guanylate-specific phosphodiesterase activity"/>
    <property type="evidence" value="ECO:0007669"/>
    <property type="project" value="InterPro"/>
</dbReference>
<dbReference type="PANTHER" id="PTHR33121">
    <property type="entry name" value="CYCLIC DI-GMP PHOSPHODIESTERASE PDEF"/>
    <property type="match status" value="1"/>
</dbReference>
<dbReference type="RefSeq" id="WP_088710405.1">
    <property type="nucleotide sequence ID" value="NZ_LSTO01000005.1"/>
</dbReference>
<dbReference type="SUPFAM" id="SSF55073">
    <property type="entry name" value="Nucleotide cyclase"/>
    <property type="match status" value="1"/>
</dbReference>
<protein>
    <recommendedName>
        <fullName evidence="5">Diguanylate cyclase</fullName>
    </recommendedName>
</protein>
<evidence type="ECO:0000259" key="1">
    <source>
        <dbReference type="PROSITE" id="PS50883"/>
    </source>
</evidence>
<dbReference type="InterPro" id="IPR035919">
    <property type="entry name" value="EAL_sf"/>
</dbReference>
<proteinExistence type="predicted"/>
<evidence type="ECO:0008006" key="5">
    <source>
        <dbReference type="Google" id="ProtNLM"/>
    </source>
</evidence>
<dbReference type="EMBL" id="LSTO01000005">
    <property type="protein sequence ID" value="OWW18444.1"/>
    <property type="molecule type" value="Genomic_DNA"/>
</dbReference>
<dbReference type="InterPro" id="IPR029016">
    <property type="entry name" value="GAF-like_dom_sf"/>
</dbReference>
<evidence type="ECO:0000313" key="3">
    <source>
        <dbReference type="EMBL" id="OWW18444.1"/>
    </source>
</evidence>
<dbReference type="PANTHER" id="PTHR33121:SF79">
    <property type="entry name" value="CYCLIC DI-GMP PHOSPHODIESTERASE PDED-RELATED"/>
    <property type="match status" value="1"/>
</dbReference>
<dbReference type="SMART" id="SM00267">
    <property type="entry name" value="GGDEF"/>
    <property type="match status" value="1"/>
</dbReference>
<dbReference type="OrthoDB" id="9813903at2"/>
<dbReference type="InterPro" id="IPR043128">
    <property type="entry name" value="Rev_trsase/Diguanyl_cyclase"/>
</dbReference>
<dbReference type="Pfam" id="PF00990">
    <property type="entry name" value="GGDEF"/>
    <property type="match status" value="1"/>
</dbReference>
<dbReference type="CDD" id="cd01948">
    <property type="entry name" value="EAL"/>
    <property type="match status" value="1"/>
</dbReference>
<dbReference type="Gene3D" id="3.30.450.20">
    <property type="entry name" value="PAS domain"/>
    <property type="match status" value="1"/>
</dbReference>
<evidence type="ECO:0000259" key="2">
    <source>
        <dbReference type="PROSITE" id="PS50887"/>
    </source>
</evidence>
<dbReference type="PROSITE" id="PS50883">
    <property type="entry name" value="EAL"/>
    <property type="match status" value="1"/>
</dbReference>
<feature type="domain" description="EAL" evidence="1">
    <location>
        <begin position="490"/>
        <end position="743"/>
    </location>
</feature>
<dbReference type="AlphaFoldDB" id="A0A254T720"/>
<organism evidence="3 4">
    <name type="scientific">Noviherbaspirillum denitrificans</name>
    <dbReference type="NCBI Taxonomy" id="1968433"/>
    <lineage>
        <taxon>Bacteria</taxon>
        <taxon>Pseudomonadati</taxon>
        <taxon>Pseudomonadota</taxon>
        <taxon>Betaproteobacteria</taxon>
        <taxon>Burkholderiales</taxon>
        <taxon>Oxalobacteraceae</taxon>
        <taxon>Noviherbaspirillum</taxon>
    </lineage>
</organism>
<accession>A0A254T720</accession>
<dbReference type="SMART" id="SM00052">
    <property type="entry name" value="EAL"/>
    <property type="match status" value="1"/>
</dbReference>
<dbReference type="SUPFAM" id="SSF55781">
    <property type="entry name" value="GAF domain-like"/>
    <property type="match status" value="1"/>
</dbReference>
<gene>
    <name evidence="3" type="ORF">AYR66_00370</name>
</gene>
<dbReference type="Gene3D" id="3.30.450.40">
    <property type="match status" value="1"/>
</dbReference>
<name>A0A254T720_9BURK</name>
<dbReference type="Proteomes" id="UP000197535">
    <property type="component" value="Unassembled WGS sequence"/>
</dbReference>
<dbReference type="InterPro" id="IPR029787">
    <property type="entry name" value="Nucleotide_cyclase"/>
</dbReference>
<dbReference type="InterPro" id="IPR050706">
    <property type="entry name" value="Cyclic-di-GMP_PDE-like"/>
</dbReference>
<evidence type="ECO:0000313" key="4">
    <source>
        <dbReference type="Proteomes" id="UP000197535"/>
    </source>
</evidence>
<dbReference type="Gene3D" id="3.30.70.270">
    <property type="match status" value="1"/>
</dbReference>